<dbReference type="GO" id="GO:0050661">
    <property type="term" value="F:NADP binding"/>
    <property type="evidence" value="ECO:0007669"/>
    <property type="project" value="InterPro"/>
</dbReference>
<evidence type="ECO:0000259" key="8">
    <source>
        <dbReference type="PROSITE" id="PS51330"/>
    </source>
</evidence>
<dbReference type="EC" id="1.5.1.3" evidence="2"/>
<keyword evidence="4" id="KW-0554">One-carbon metabolism</keyword>
<dbReference type="Gene3D" id="3.40.430.10">
    <property type="entry name" value="Dihydrofolate Reductase, subunit A"/>
    <property type="match status" value="1"/>
</dbReference>
<accession>A0A1X6NGQ1</accession>
<proteinExistence type="inferred from homology"/>
<dbReference type="PROSITE" id="PS00075">
    <property type="entry name" value="DHFR_1"/>
    <property type="match status" value="1"/>
</dbReference>
<dbReference type="GO" id="GO:0006730">
    <property type="term" value="P:one-carbon metabolic process"/>
    <property type="evidence" value="ECO:0007669"/>
    <property type="project" value="UniProtKB-KW"/>
</dbReference>
<evidence type="ECO:0000256" key="6">
    <source>
        <dbReference type="ARBA" id="ARBA00023002"/>
    </source>
</evidence>
<comment type="pathway">
    <text evidence="1">Cofactor biosynthesis; tetrahydrofolate biosynthesis; 5,6,7,8-tetrahydrofolate from 7,8-dihydrofolate: step 1/1.</text>
</comment>
<keyword evidence="5" id="KW-0521">NADP</keyword>
<evidence type="ECO:0000256" key="5">
    <source>
        <dbReference type="ARBA" id="ARBA00022857"/>
    </source>
</evidence>
<evidence type="ECO:0000256" key="3">
    <source>
        <dbReference type="ARBA" id="ARBA00018886"/>
    </source>
</evidence>
<organism evidence="9 10">
    <name type="scientific">Postia placenta MAD-698-R-SB12</name>
    <dbReference type="NCBI Taxonomy" id="670580"/>
    <lineage>
        <taxon>Eukaryota</taxon>
        <taxon>Fungi</taxon>
        <taxon>Dikarya</taxon>
        <taxon>Basidiomycota</taxon>
        <taxon>Agaricomycotina</taxon>
        <taxon>Agaricomycetes</taxon>
        <taxon>Polyporales</taxon>
        <taxon>Adustoporiaceae</taxon>
        <taxon>Rhodonia</taxon>
    </lineage>
</organism>
<reference evidence="9 10" key="1">
    <citation type="submission" date="2017-04" db="EMBL/GenBank/DDBJ databases">
        <title>Genome Sequence of the Model Brown-Rot Fungus Postia placenta SB12.</title>
        <authorList>
            <consortium name="DOE Joint Genome Institute"/>
            <person name="Gaskell J."/>
            <person name="Kersten P."/>
            <person name="Larrondo L.F."/>
            <person name="Canessa P."/>
            <person name="Martinez D."/>
            <person name="Hibbett D."/>
            <person name="Schmoll M."/>
            <person name="Kubicek C.P."/>
            <person name="Martinez A.T."/>
            <person name="Yadav J."/>
            <person name="Master E."/>
            <person name="Magnuson J.K."/>
            <person name="James T."/>
            <person name="Yaver D."/>
            <person name="Berka R."/>
            <person name="Labutti K."/>
            <person name="Lipzen A."/>
            <person name="Aerts A."/>
            <person name="Barry K."/>
            <person name="Henrissat B."/>
            <person name="Blanchette R."/>
            <person name="Grigoriev I."/>
            <person name="Cullen D."/>
        </authorList>
    </citation>
    <scope>NUCLEOTIDE SEQUENCE [LARGE SCALE GENOMIC DNA]</scope>
    <source>
        <strain evidence="9 10">MAD-698-R-SB12</strain>
    </source>
</reference>
<dbReference type="STRING" id="670580.A0A1X6NGQ1"/>
<evidence type="ECO:0000256" key="4">
    <source>
        <dbReference type="ARBA" id="ARBA00022563"/>
    </source>
</evidence>
<evidence type="ECO:0000313" key="9">
    <source>
        <dbReference type="EMBL" id="OSX67543.1"/>
    </source>
</evidence>
<dbReference type="PANTHER" id="PTHR48069:SF3">
    <property type="entry name" value="DIHYDROFOLATE REDUCTASE"/>
    <property type="match status" value="1"/>
</dbReference>
<dbReference type="InterPro" id="IPR012259">
    <property type="entry name" value="DHFR"/>
</dbReference>
<dbReference type="PANTHER" id="PTHR48069">
    <property type="entry name" value="DIHYDROFOLATE REDUCTASE"/>
    <property type="match status" value="1"/>
</dbReference>
<dbReference type="PRINTS" id="PR00070">
    <property type="entry name" value="DHFR"/>
</dbReference>
<dbReference type="UniPathway" id="UPA00077">
    <property type="reaction ID" value="UER00158"/>
</dbReference>
<dbReference type="Pfam" id="PF00186">
    <property type="entry name" value="DHFR_1"/>
    <property type="match status" value="1"/>
</dbReference>
<dbReference type="GO" id="GO:0004146">
    <property type="term" value="F:dihydrofolate reductase activity"/>
    <property type="evidence" value="ECO:0007669"/>
    <property type="project" value="UniProtKB-EC"/>
</dbReference>
<dbReference type="RefSeq" id="XP_024344337.1">
    <property type="nucleotide sequence ID" value="XM_024483736.1"/>
</dbReference>
<dbReference type="GO" id="GO:0005739">
    <property type="term" value="C:mitochondrion"/>
    <property type="evidence" value="ECO:0007669"/>
    <property type="project" value="TreeGrafter"/>
</dbReference>
<evidence type="ECO:0000313" key="10">
    <source>
        <dbReference type="Proteomes" id="UP000194127"/>
    </source>
</evidence>
<dbReference type="GeneID" id="36328685"/>
<feature type="domain" description="DHFR" evidence="8">
    <location>
        <begin position="3"/>
        <end position="213"/>
    </location>
</feature>
<dbReference type="InterPro" id="IPR017925">
    <property type="entry name" value="DHFR_CS"/>
</dbReference>
<evidence type="ECO:0000256" key="7">
    <source>
        <dbReference type="RuleBase" id="RU004474"/>
    </source>
</evidence>
<gene>
    <name evidence="9" type="ORF">POSPLADRAFT_1128418</name>
</gene>
<dbReference type="SUPFAM" id="SSF53597">
    <property type="entry name" value="Dihydrofolate reductase-like"/>
    <property type="match status" value="1"/>
</dbReference>
<keyword evidence="6" id="KW-0560">Oxidoreductase</keyword>
<dbReference type="EMBL" id="KZ110591">
    <property type="protein sequence ID" value="OSX67543.1"/>
    <property type="molecule type" value="Genomic_DNA"/>
</dbReference>
<dbReference type="InterPro" id="IPR001796">
    <property type="entry name" value="DHFR_dom"/>
</dbReference>
<dbReference type="OrthoDB" id="414698at2759"/>
<dbReference type="AlphaFoldDB" id="A0A1X6NGQ1"/>
<evidence type="ECO:0000256" key="2">
    <source>
        <dbReference type="ARBA" id="ARBA00012856"/>
    </source>
</evidence>
<evidence type="ECO:0000256" key="1">
    <source>
        <dbReference type="ARBA" id="ARBA00004903"/>
    </source>
</evidence>
<dbReference type="GO" id="GO:0046452">
    <property type="term" value="P:dihydrofolate metabolic process"/>
    <property type="evidence" value="ECO:0007669"/>
    <property type="project" value="TreeGrafter"/>
</dbReference>
<sequence>MTRLTIIVAATLTNGIGQNSRLPWRLSKEMAYFAKITSSAPDGSMNTVVMGRNTWESIPAKFKPLPRRLNIVISTNKQYELLPADATVPAAPVYLHSSLDTALARLSHPEKLEVLIHRSFIIGGASLYRDTLALLPTADSFVDRVLLTRILSPAFEQCDVYMPDFLSQQGSANGLPSWRRAAHAELQEWAGFEVPQGIQEEKGVKYEFQMWVR</sequence>
<dbReference type="PROSITE" id="PS51330">
    <property type="entry name" value="DHFR_2"/>
    <property type="match status" value="1"/>
</dbReference>
<name>A0A1X6NGQ1_9APHY</name>
<comment type="similarity">
    <text evidence="7">Belongs to the dihydrofolate reductase family.</text>
</comment>
<dbReference type="GO" id="GO:0046654">
    <property type="term" value="P:tetrahydrofolate biosynthetic process"/>
    <property type="evidence" value="ECO:0007669"/>
    <property type="project" value="UniProtKB-UniPathway"/>
</dbReference>
<protein>
    <recommendedName>
        <fullName evidence="3">Dihydrofolate reductase</fullName>
        <ecNumber evidence="2">1.5.1.3</ecNumber>
    </recommendedName>
</protein>
<dbReference type="InterPro" id="IPR024072">
    <property type="entry name" value="DHFR-like_dom_sf"/>
</dbReference>
<keyword evidence="10" id="KW-1185">Reference proteome</keyword>
<dbReference type="Proteomes" id="UP000194127">
    <property type="component" value="Unassembled WGS sequence"/>
</dbReference>
<dbReference type="GO" id="GO:0046655">
    <property type="term" value="P:folic acid metabolic process"/>
    <property type="evidence" value="ECO:0007669"/>
    <property type="project" value="TreeGrafter"/>
</dbReference>
<dbReference type="CDD" id="cd00209">
    <property type="entry name" value="DHFR"/>
    <property type="match status" value="1"/>
</dbReference>